<feature type="compositionally biased region" description="Polar residues" evidence="1">
    <location>
        <begin position="1031"/>
        <end position="1046"/>
    </location>
</feature>
<feature type="compositionally biased region" description="Polar residues" evidence="1">
    <location>
        <begin position="470"/>
        <end position="484"/>
    </location>
</feature>
<feature type="compositionally biased region" description="Basic and acidic residues" evidence="1">
    <location>
        <begin position="944"/>
        <end position="979"/>
    </location>
</feature>
<sequence length="1558" mass="175343">MDPGEGSSKKDPARKDSESSPSSKPIVLTGKIKKFSKLTPPFKPVDKKRVCAFSIQKKTPISPIVAPKAIPSSNATPVIIGKLSGVKVAPKPEPDPELKRLKPPKPGSTRKSFQDSYIELQKRTLSEIEDIKRKMELVELGIPLGLICPTSTSETAMPTKAMPPIKSFLDPTKVDELIREAKKAKEEGRKYKFDYQKLLPGYDNPFQKKKDELERNEKERRSGRRKSESERDREREKDRRRSDKHKRSDHKKDSKHKDKSKERKHEEPQRDNTEEKETDVNLNDYLVCDSWSLENDDKNSTSSPKVPDKPPNPAPASTPSVTEHKNNDTSITVDRVESPKNVPAKLEKLQPVIDSFKYEIDDDEILDIFDENCGLDRYAQQTKAKKRSFYDSPDKSVVDYDQDNTKDSSMDGLNEDTFLESVINEIKQETLSDETSQDRALVEYEMSPNREESPASRRSSVTPELDDKVMNSQRSNYSEGGYRSSDSYKSIDTMESGYKSVESFRLSVEKELDEVLERKMSKSTVDSLETWSFVLKICQPLLFRHDKKKCYKETRMNPKLWYAANPKSCDCVKDRSVVYEELEMCKMALVDRVYGCDQIPDAPFPKARKWYPQNSLVSMESTPLPLTNEWEAEDSQMAERRDIDSACTTPQRNDEMSLDREYQRFMEAVWPDVIESKKETSRSTTPVRQESRKKKKEESEKEAEEKKPKKIKLSSEGWSQESDMEEEDKSKKQKNLKEKSKSRKRKHSTSTLSSVSETDEEARRRKLLKKKAIKKAKSKSAKRRRMGRKLLKKLKEKQKKRNKVKNIEEEEKKKEKKAKKKKQLKLKKKEAKKKKHKAQSSSSSSSSSDSSDTESGGDRKSKKAKKKAIEEKKKAKKMRQSSSDSAQSFEEELFDVNILNNIKTERLTDDEKAGHKMMEFSPRRQKPREIIDVKELQNDFVENVHIKQEVEETPRPEELPEEVEKAQEPKVAFEEDSVSKTDVANIDLPKPSPQTVESPQDVPPSVPSVPSVPPSVPSVPSVPSSALSVPDESNTSQASSQESVGSISLKDAPIFYEKDESHLRPSSQNSNYSFNDVISASQNSLYQKGLESSSANQISLYDKEVDIKVEPSLYPNEIGSLSGDYKSTNQSDYAKISANQSDYAKISANQSDYAKISTNQIDYNKLSANHSDYSKVPAGHDYSKRIEVATSDIGLYDKGIDAETECEDKYAESYEAANYEMYEQMAMAYQSDVASQQRSSGSADGSASGAASESRRIETVVGARAHGEIKCDWRASDAPTTPRRAQRPSRWGLKPGEVNIVLTGDGSQFQSEEPVYRIQSLANRTDVATGYDEAYMDMYGAADRLQYGDCFGDETDLHADIPIPDDHPLLPAFTPVPGNVQHISPNIVPIAETPVKKESLTSLDVRINKVLQETVLGGIANEIDSDSETADKGKSATAAGRAMKRVSFADGYKPGQDSDVEEPPVKKRKRARRTGCAWPCPATHPDHVPLWDALPPPPPPPGSPPPRAPPPRAPPHAHLLRAHRAAPLLPTPLGKFDPTLPLAGFMPPEPPPGLIALQ</sequence>
<feature type="region of interest" description="Disordered" evidence="1">
    <location>
        <begin position="677"/>
        <end position="894"/>
    </location>
</feature>
<proteinExistence type="predicted"/>
<keyword evidence="2" id="KW-1185">Reference proteome</keyword>
<feature type="region of interest" description="Disordered" evidence="1">
    <location>
        <begin position="1448"/>
        <end position="1516"/>
    </location>
</feature>
<feature type="compositionally biased region" description="Basic and acidic residues" evidence="1">
    <location>
        <begin position="206"/>
        <end position="241"/>
    </location>
</feature>
<gene>
    <name evidence="3" type="primary">LOC112058338</name>
</gene>
<feature type="compositionally biased region" description="Basic and acidic residues" evidence="1">
    <location>
        <begin position="696"/>
        <end position="707"/>
    </location>
</feature>
<feature type="region of interest" description="Disordered" evidence="1">
    <location>
        <begin position="633"/>
        <end position="655"/>
    </location>
</feature>
<evidence type="ECO:0000313" key="2">
    <source>
        <dbReference type="Proteomes" id="UP001652582"/>
    </source>
</evidence>
<feature type="region of interest" description="Disordered" evidence="1">
    <location>
        <begin position="444"/>
        <end position="484"/>
    </location>
</feature>
<protein>
    <submittedName>
        <fullName evidence="3">Titin</fullName>
    </submittedName>
</protein>
<reference evidence="3" key="1">
    <citation type="submission" date="2025-08" db="UniProtKB">
        <authorList>
            <consortium name="RefSeq"/>
        </authorList>
    </citation>
    <scope>IDENTIFICATION</scope>
</reference>
<dbReference type="Proteomes" id="UP001652582">
    <property type="component" value="Chromosome 25"/>
</dbReference>
<name>A0ABM3M2M5_BICAN</name>
<feature type="compositionally biased region" description="Low complexity" evidence="1">
    <location>
        <begin position="839"/>
        <end position="854"/>
    </location>
</feature>
<feature type="region of interest" description="Disordered" evidence="1">
    <location>
        <begin position="185"/>
        <end position="344"/>
    </location>
</feature>
<feature type="compositionally biased region" description="Low complexity" evidence="1">
    <location>
        <begin position="1236"/>
        <end position="1252"/>
    </location>
</feature>
<evidence type="ECO:0000313" key="3">
    <source>
        <dbReference type="RefSeq" id="XP_052745269.1"/>
    </source>
</evidence>
<dbReference type="RefSeq" id="XP_052745269.1">
    <property type="nucleotide sequence ID" value="XM_052889309.1"/>
</dbReference>
<feature type="region of interest" description="Disordered" evidence="1">
    <location>
        <begin position="944"/>
        <end position="1049"/>
    </location>
</feature>
<feature type="region of interest" description="Disordered" evidence="1">
    <location>
        <begin position="1"/>
        <end position="27"/>
    </location>
</feature>
<organism evidence="2 3">
    <name type="scientific">Bicyclus anynana</name>
    <name type="common">Squinting bush brown butterfly</name>
    <dbReference type="NCBI Taxonomy" id="110368"/>
    <lineage>
        <taxon>Eukaryota</taxon>
        <taxon>Metazoa</taxon>
        <taxon>Ecdysozoa</taxon>
        <taxon>Arthropoda</taxon>
        <taxon>Hexapoda</taxon>
        <taxon>Insecta</taxon>
        <taxon>Pterygota</taxon>
        <taxon>Neoptera</taxon>
        <taxon>Endopterygota</taxon>
        <taxon>Lepidoptera</taxon>
        <taxon>Glossata</taxon>
        <taxon>Ditrysia</taxon>
        <taxon>Papilionoidea</taxon>
        <taxon>Nymphalidae</taxon>
        <taxon>Satyrinae</taxon>
        <taxon>Satyrini</taxon>
        <taxon>Mycalesina</taxon>
        <taxon>Bicyclus</taxon>
    </lineage>
</organism>
<feature type="compositionally biased region" description="Basic residues" evidence="1">
    <location>
        <begin position="764"/>
        <end position="804"/>
    </location>
</feature>
<accession>A0ABM3M2M5</accession>
<dbReference type="GeneID" id="112058338"/>
<feature type="compositionally biased region" description="Basic and acidic residues" evidence="1">
    <location>
        <begin position="185"/>
        <end position="195"/>
    </location>
</feature>
<feature type="region of interest" description="Disordered" evidence="1">
    <location>
        <begin position="1236"/>
        <end position="1258"/>
    </location>
</feature>
<feature type="compositionally biased region" description="Basic and acidic residues" evidence="1">
    <location>
        <begin position="250"/>
        <end position="279"/>
    </location>
</feature>
<feature type="compositionally biased region" description="Basic and acidic residues" evidence="1">
    <location>
        <begin position="7"/>
        <end position="18"/>
    </location>
</feature>
<feature type="region of interest" description="Disordered" evidence="1">
    <location>
        <begin position="907"/>
        <end position="928"/>
    </location>
</feature>
<feature type="region of interest" description="Disordered" evidence="1">
    <location>
        <begin position="86"/>
        <end position="114"/>
    </location>
</feature>
<feature type="compositionally biased region" description="Basic residues" evidence="1">
    <location>
        <begin position="814"/>
        <end position="838"/>
    </location>
</feature>
<evidence type="ECO:0000256" key="1">
    <source>
        <dbReference type="SAM" id="MobiDB-lite"/>
    </source>
</evidence>
<feature type="compositionally biased region" description="Pro residues" evidence="1">
    <location>
        <begin position="1001"/>
        <end position="1017"/>
    </location>
</feature>
<feature type="compositionally biased region" description="Pro residues" evidence="1">
    <location>
        <begin position="1494"/>
        <end position="1514"/>
    </location>
</feature>
<feature type="compositionally biased region" description="Basic and acidic residues" evidence="1">
    <location>
        <begin position="444"/>
        <end position="455"/>
    </location>
</feature>
<feature type="compositionally biased region" description="Basic and acidic residues" evidence="1">
    <location>
        <begin position="90"/>
        <end position="100"/>
    </location>
</feature>
<feature type="compositionally biased region" description="Low complexity" evidence="1">
    <location>
        <begin position="1018"/>
        <end position="1030"/>
    </location>
</feature>